<comment type="caution">
    <text evidence="3">The sequence shown here is derived from an EMBL/GenBank/DDBJ whole genome shotgun (WGS) entry which is preliminary data.</text>
</comment>
<gene>
    <name evidence="3" type="ORF">R0H03_01865</name>
</gene>
<dbReference type="AlphaFoldDB" id="A0AAW8YLA6"/>
<dbReference type="Proteomes" id="UP001280415">
    <property type="component" value="Unassembled WGS sequence"/>
</dbReference>
<dbReference type="SUPFAM" id="SSF50118">
    <property type="entry name" value="Cell growth inhibitor/plasmid maintenance toxic component"/>
    <property type="match status" value="1"/>
</dbReference>
<accession>A0AAW8YLA6</accession>
<dbReference type="InterPro" id="IPR011067">
    <property type="entry name" value="Plasmid_toxin/cell-grow_inhib"/>
</dbReference>
<reference evidence="3" key="2">
    <citation type="submission" date="2023-10" db="EMBL/GenBank/DDBJ databases">
        <authorList>
            <person name="Khurajog B."/>
        </authorList>
    </citation>
    <scope>NUCLEOTIDE SEQUENCE</scope>
    <source>
        <strain evidence="3">BF14</strain>
    </source>
</reference>
<dbReference type="EMBL" id="JAWJAX010000002">
    <property type="protein sequence ID" value="MDV2910616.1"/>
    <property type="molecule type" value="Genomic_DNA"/>
</dbReference>
<dbReference type="RefSeq" id="WP_262347921.1">
    <property type="nucleotide sequence ID" value="NZ_BMWN01000001.1"/>
</dbReference>
<proteinExistence type="inferred from homology"/>
<protein>
    <submittedName>
        <fullName evidence="3">Type II toxin-antitoxin system PemK/MazF family toxin</fullName>
    </submittedName>
</protein>
<comment type="similarity">
    <text evidence="1">Belongs to the PemK/MazF family.</text>
</comment>
<dbReference type="GO" id="GO:0003677">
    <property type="term" value="F:DNA binding"/>
    <property type="evidence" value="ECO:0007669"/>
    <property type="project" value="InterPro"/>
</dbReference>
<dbReference type="Pfam" id="PF02452">
    <property type="entry name" value="PemK_toxin"/>
    <property type="match status" value="1"/>
</dbReference>
<keyword evidence="2" id="KW-1277">Toxin-antitoxin system</keyword>
<evidence type="ECO:0000313" key="4">
    <source>
        <dbReference type="Proteomes" id="UP001280415"/>
    </source>
</evidence>
<sequence>MVSNNQLMATFPFVWVVPISHGKFNGKDYPLHVHLDKRTKVEGTIYIEQLKSFDYVHRNWQFEERLPTDLIEEVQNTIRLIVKLDRE</sequence>
<evidence type="ECO:0000256" key="1">
    <source>
        <dbReference type="ARBA" id="ARBA00007521"/>
    </source>
</evidence>
<evidence type="ECO:0000256" key="2">
    <source>
        <dbReference type="ARBA" id="ARBA00022649"/>
    </source>
</evidence>
<name>A0AAW8YLA6_PEDAC</name>
<dbReference type="Gene3D" id="2.30.30.110">
    <property type="match status" value="1"/>
</dbReference>
<dbReference type="InterPro" id="IPR003477">
    <property type="entry name" value="PemK-like"/>
</dbReference>
<reference evidence="3" key="1">
    <citation type="journal article" date="2023" name="PeerJ">
        <title>Selection and evaluation of lactic acid bacteria from chicken feces in Thailand as potential probiotics.</title>
        <authorList>
            <person name="Khurajog B."/>
            <person name="Disastra Y."/>
            <person name="Lawwyne L.D."/>
            <person name="Sirichokchatchawan W."/>
            <person name="Niyomtham W."/>
            <person name="Yindee J."/>
            <person name="Hampson D.J."/>
            <person name="Prapasarakul N."/>
        </authorList>
    </citation>
    <scope>NUCLEOTIDE SEQUENCE</scope>
    <source>
        <strain evidence="3">BF14</strain>
    </source>
</reference>
<organism evidence="3 4">
    <name type="scientific">Pediococcus acidilactici</name>
    <dbReference type="NCBI Taxonomy" id="1254"/>
    <lineage>
        <taxon>Bacteria</taxon>
        <taxon>Bacillati</taxon>
        <taxon>Bacillota</taxon>
        <taxon>Bacilli</taxon>
        <taxon>Lactobacillales</taxon>
        <taxon>Lactobacillaceae</taxon>
        <taxon>Pediococcus</taxon>
        <taxon>Pediococcus acidilactici group</taxon>
    </lineage>
</organism>
<evidence type="ECO:0000313" key="3">
    <source>
        <dbReference type="EMBL" id="MDV2910616.1"/>
    </source>
</evidence>